<gene>
    <name evidence="2" type="ORF">HMPREF0446_00203</name>
</gene>
<dbReference type="EMBL" id="ACRF02000014">
    <property type="protein sequence ID" value="EEW93321.1"/>
    <property type="molecule type" value="Genomic_DNA"/>
</dbReference>
<evidence type="ECO:0000313" key="3">
    <source>
        <dbReference type="Proteomes" id="UP000002939"/>
    </source>
</evidence>
<proteinExistence type="predicted"/>
<keyword evidence="1" id="KW-0472">Membrane</keyword>
<protein>
    <recommendedName>
        <fullName evidence="4">ABC transporter permease</fullName>
    </recommendedName>
</protein>
<name>D0BJR8_9LACT</name>
<dbReference type="HOGENOM" id="CLU_1179678_0_0_9"/>
<comment type="caution">
    <text evidence="2">The sequence shown here is derived from an EMBL/GenBank/DDBJ whole genome shotgun (WGS) entry which is preliminary data.</text>
</comment>
<keyword evidence="3" id="KW-1185">Reference proteome</keyword>
<sequence>MMSNFKADIYKIRKERVFSVSLLLCILLEFLFTFVMREKSGDTGVVITLSSSTVFLPLFFIAVDLFVWGEDFVSRTINTQIIKASSRFSLFIYKVVTTVLYSTAHLFVAYLSVAVFRGIFADSISLSAVWNMAVYQYPYYLCIMFLSIFIFNYVDKVSYAQLIYIVVVILFDNLMSFSMENVIDPELLNHFLLFNQLKAITGSGDFLTPSVMIALIFSVLYFIFSYYLFSEREFK</sequence>
<dbReference type="AlphaFoldDB" id="D0BJR8"/>
<feature type="transmembrane region" description="Helical" evidence="1">
    <location>
        <begin position="47"/>
        <end position="69"/>
    </location>
</feature>
<accession>D0BJR8</accession>
<feature type="transmembrane region" description="Helical" evidence="1">
    <location>
        <begin position="90"/>
        <end position="117"/>
    </location>
</feature>
<evidence type="ECO:0000256" key="1">
    <source>
        <dbReference type="SAM" id="Phobius"/>
    </source>
</evidence>
<organism evidence="2 3">
    <name type="scientific">Granulicatella elegans ATCC 700633</name>
    <dbReference type="NCBI Taxonomy" id="626369"/>
    <lineage>
        <taxon>Bacteria</taxon>
        <taxon>Bacillati</taxon>
        <taxon>Bacillota</taxon>
        <taxon>Bacilli</taxon>
        <taxon>Lactobacillales</taxon>
        <taxon>Carnobacteriaceae</taxon>
        <taxon>Granulicatella</taxon>
    </lineage>
</organism>
<reference evidence="2" key="2">
    <citation type="submission" date="2011-10" db="EMBL/GenBank/DDBJ databases">
        <title>The Genome Sequence of Granulicatella elegans ATCC 700633.</title>
        <authorList>
            <consortium name="The Broad Institute Genome Sequencing Platform"/>
            <consortium name="The Broad Institute Genome Sequencing Center for Infectious Disease"/>
            <person name="Earl A."/>
            <person name="Ward D."/>
            <person name="Feldgarden M."/>
            <person name="Gevers D."/>
            <person name="Sibley C.D."/>
            <person name="Field T.R."/>
            <person name="Grinwis M."/>
            <person name="Eshaghurshan C.S."/>
            <person name="Surette M.G."/>
            <person name="Young S.K."/>
            <person name="Zeng Q."/>
            <person name="Gargeya S."/>
            <person name="Fitzgerald M."/>
            <person name="Haas B."/>
            <person name="Abouelleil A."/>
            <person name="Alvarado L."/>
            <person name="Arachchi H.M."/>
            <person name="Berlin A."/>
            <person name="Brown A."/>
            <person name="Chapman S.B."/>
            <person name="Chen Z."/>
            <person name="Dunbar C."/>
            <person name="Freedman E."/>
            <person name="Gearin G."/>
            <person name="Goldberg J."/>
            <person name="Griggs A."/>
            <person name="Gujja S."/>
            <person name="Heiman D."/>
            <person name="Howarth C."/>
            <person name="Larson L."/>
            <person name="Lui A."/>
            <person name="MacDonald P.J.P."/>
            <person name="Montmayeur A."/>
            <person name="Murphy C."/>
            <person name="Neiman D."/>
            <person name="Pearson M."/>
            <person name="Priest M."/>
            <person name="Roberts A."/>
            <person name="Saif S."/>
            <person name="Shea T."/>
            <person name="Shenoy N."/>
            <person name="Sisk P."/>
            <person name="Stolte C."/>
            <person name="Sykes S."/>
            <person name="Wortman J."/>
            <person name="Nusbaum C."/>
            <person name="Birren B."/>
        </authorList>
    </citation>
    <scope>NUCLEOTIDE SEQUENCE [LARGE SCALE GENOMIC DNA]</scope>
    <source>
        <strain evidence="2">ATCC 700633</strain>
    </source>
</reference>
<evidence type="ECO:0008006" key="4">
    <source>
        <dbReference type="Google" id="ProtNLM"/>
    </source>
</evidence>
<dbReference type="Proteomes" id="UP000002939">
    <property type="component" value="Unassembled WGS sequence"/>
</dbReference>
<reference evidence="2" key="1">
    <citation type="submission" date="2009-09" db="EMBL/GenBank/DDBJ databases">
        <authorList>
            <consortium name="The Broad Institute Genome Sequencing Platform"/>
            <person name="Ward D."/>
            <person name="Feldgarden M."/>
            <person name="Earl A."/>
            <person name="Young S.K."/>
            <person name="Zeng Q."/>
            <person name="Koehrsen M."/>
            <person name="Alvarado L."/>
            <person name="Berlin A."/>
            <person name="Bochicchio J."/>
            <person name="Borenstein D."/>
            <person name="Chapman S.B."/>
            <person name="Chen Z."/>
            <person name="Engels R."/>
            <person name="Freedman E."/>
            <person name="Gellesch M."/>
            <person name="Goldberg J."/>
            <person name="Griggs A."/>
            <person name="Gujja S."/>
            <person name="Heilman E."/>
            <person name="Heiman D."/>
            <person name="Hepburn T."/>
            <person name="Howarth C."/>
            <person name="Jen D."/>
            <person name="Larson L."/>
            <person name="Lewis B."/>
            <person name="Mehta T."/>
            <person name="Park D."/>
            <person name="Pearson M."/>
            <person name="Roberts A."/>
            <person name="Saif S."/>
            <person name="Shea T."/>
            <person name="Shenoy N."/>
            <person name="Sisk P."/>
            <person name="Stolte C."/>
            <person name="Sykes S."/>
            <person name="Thomson T."/>
            <person name="Walk T."/>
            <person name="White J."/>
            <person name="Yandava C."/>
            <person name="Sibley C.D."/>
            <person name="Field T.R."/>
            <person name="Grinwis M."/>
            <person name="Eshaghurshan C.S."/>
            <person name="Surette M.G."/>
            <person name="Haas B."/>
            <person name="Nusbaum C."/>
            <person name="Birren B."/>
        </authorList>
    </citation>
    <scope>NUCLEOTIDE SEQUENCE [LARGE SCALE GENOMIC DNA]</scope>
    <source>
        <strain evidence="2">ATCC 700633</strain>
    </source>
</reference>
<dbReference type="eggNOG" id="ENOG5033F46">
    <property type="taxonomic scope" value="Bacteria"/>
</dbReference>
<feature type="transmembrane region" description="Helical" evidence="1">
    <location>
        <begin position="206"/>
        <end position="229"/>
    </location>
</feature>
<feature type="transmembrane region" description="Helical" evidence="1">
    <location>
        <begin position="137"/>
        <end position="154"/>
    </location>
</feature>
<feature type="transmembrane region" description="Helical" evidence="1">
    <location>
        <begin position="161"/>
        <end position="179"/>
    </location>
</feature>
<keyword evidence="1" id="KW-1133">Transmembrane helix</keyword>
<evidence type="ECO:0000313" key="2">
    <source>
        <dbReference type="EMBL" id="EEW93321.1"/>
    </source>
</evidence>
<dbReference type="STRING" id="626369.HMPREF0446_00203"/>
<keyword evidence="1" id="KW-0812">Transmembrane</keyword>